<dbReference type="InterPro" id="IPR002201">
    <property type="entry name" value="Glyco_trans_9"/>
</dbReference>
<organism evidence="2 3">
    <name type="scientific">Oligella ureolytica</name>
    <dbReference type="NCBI Taxonomy" id="90244"/>
    <lineage>
        <taxon>Bacteria</taxon>
        <taxon>Pseudomonadati</taxon>
        <taxon>Pseudomonadota</taxon>
        <taxon>Betaproteobacteria</taxon>
        <taxon>Burkholderiales</taxon>
        <taxon>Alcaligenaceae</taxon>
        <taxon>Oligella</taxon>
    </lineage>
</organism>
<dbReference type="OrthoDB" id="8576060at2"/>
<gene>
    <name evidence="1" type="ORF">I6G29_04210</name>
    <name evidence="2" type="ORF">NCTC11997_00893</name>
</gene>
<sequence>MSKDNAIDNYLAINFYGAASSRKMSVENIKKHVHYIQQHVPGRAIVLLSYPEKYSELSLLSQEFSHVYVHPTQNVFHTIALIRRCLQLISVDTSTIHIASGFNKKIIAWYGKNEIVYKQWHPDSQADVHVLFYDKQLNELSPEQINPQWIV</sequence>
<dbReference type="EMBL" id="CP065725">
    <property type="protein sequence ID" value="QPT40782.1"/>
    <property type="molecule type" value="Genomic_DNA"/>
</dbReference>
<reference evidence="1 4" key="2">
    <citation type="submission" date="2020-12" db="EMBL/GenBank/DDBJ databases">
        <title>FDA dAtabase for Regulatory Grade micrObial Sequences (FDA-ARGOS): Supporting development and validation of Infectious Disease Dx tests.</title>
        <authorList>
            <person name="Sproer C."/>
            <person name="Gronow S."/>
            <person name="Severitt S."/>
            <person name="Schroder I."/>
            <person name="Tallon L."/>
            <person name="Sadzewicz L."/>
            <person name="Zhao X."/>
            <person name="Boylan J."/>
            <person name="Ott S."/>
            <person name="Bowen H."/>
            <person name="Vavikolanu K."/>
            <person name="Mehta A."/>
            <person name="Aluvathingal J."/>
            <person name="Nadendla S."/>
            <person name="Lowell S."/>
            <person name="Myers T."/>
            <person name="Yan Y."/>
            <person name="Sichtig H."/>
        </authorList>
    </citation>
    <scope>NUCLEOTIDE SEQUENCE [LARGE SCALE GENOMIC DNA]</scope>
    <source>
        <strain evidence="1 4">FDAARGOS_872</strain>
    </source>
</reference>
<dbReference type="Proteomes" id="UP000254603">
    <property type="component" value="Unassembled WGS sequence"/>
</dbReference>
<dbReference type="Pfam" id="PF01075">
    <property type="entry name" value="Glyco_transf_9"/>
    <property type="match status" value="1"/>
</dbReference>
<evidence type="ECO:0008006" key="5">
    <source>
        <dbReference type="Google" id="ProtNLM"/>
    </source>
</evidence>
<evidence type="ECO:0000313" key="3">
    <source>
        <dbReference type="Proteomes" id="UP000254603"/>
    </source>
</evidence>
<proteinExistence type="predicted"/>
<reference evidence="2 3" key="1">
    <citation type="submission" date="2018-06" db="EMBL/GenBank/DDBJ databases">
        <authorList>
            <consortium name="Pathogen Informatics"/>
            <person name="Doyle S."/>
        </authorList>
    </citation>
    <scope>NUCLEOTIDE SEQUENCE [LARGE SCALE GENOMIC DNA]</scope>
    <source>
        <strain evidence="2 3">NCTC11997</strain>
    </source>
</reference>
<evidence type="ECO:0000313" key="4">
    <source>
        <dbReference type="Proteomes" id="UP000594903"/>
    </source>
</evidence>
<dbReference type="RefSeq" id="WP_018575524.1">
    <property type="nucleotide sequence ID" value="NZ_CP065725.1"/>
</dbReference>
<keyword evidence="4" id="KW-1185">Reference proteome</keyword>
<dbReference type="GO" id="GO:0016757">
    <property type="term" value="F:glycosyltransferase activity"/>
    <property type="evidence" value="ECO:0007669"/>
    <property type="project" value="InterPro"/>
</dbReference>
<dbReference type="SUPFAM" id="SSF53756">
    <property type="entry name" value="UDP-Glycosyltransferase/glycogen phosphorylase"/>
    <property type="match status" value="1"/>
</dbReference>
<protein>
    <recommendedName>
        <fullName evidence="5">Glycosyltransferase family 9 (Heptosyltransferase)</fullName>
    </recommendedName>
</protein>
<dbReference type="Gene3D" id="3.40.50.2000">
    <property type="entry name" value="Glycogen Phosphorylase B"/>
    <property type="match status" value="1"/>
</dbReference>
<dbReference type="STRING" id="1122619.GCA_000373745_02340"/>
<dbReference type="EMBL" id="UGSB01000001">
    <property type="protein sequence ID" value="SUA52727.1"/>
    <property type="molecule type" value="Genomic_DNA"/>
</dbReference>
<accession>A0A378XDI4</accession>
<dbReference type="AlphaFoldDB" id="A0A378XDI4"/>
<name>A0A378XDI4_9BURK</name>
<evidence type="ECO:0000313" key="1">
    <source>
        <dbReference type="EMBL" id="QPT40782.1"/>
    </source>
</evidence>
<evidence type="ECO:0000313" key="2">
    <source>
        <dbReference type="EMBL" id="SUA52727.1"/>
    </source>
</evidence>
<dbReference type="Proteomes" id="UP000594903">
    <property type="component" value="Chromosome"/>
</dbReference>